<dbReference type="InterPro" id="IPR045867">
    <property type="entry name" value="DNA-dir_RpoC_beta_prime"/>
</dbReference>
<dbReference type="AlphaFoldDB" id="A0A9P5ZIE5"/>
<evidence type="ECO:0000256" key="5">
    <source>
        <dbReference type="ARBA" id="ARBA00023163"/>
    </source>
</evidence>
<dbReference type="GO" id="GO:0005665">
    <property type="term" value="C:RNA polymerase II, core complex"/>
    <property type="evidence" value="ECO:0007669"/>
    <property type="project" value="TreeGrafter"/>
</dbReference>
<dbReference type="GO" id="GO:0003899">
    <property type="term" value="F:DNA-directed RNA polymerase activity"/>
    <property type="evidence" value="ECO:0007669"/>
    <property type="project" value="UniProtKB-EC"/>
</dbReference>
<evidence type="ECO:0000256" key="4">
    <source>
        <dbReference type="ARBA" id="ARBA00022695"/>
    </source>
</evidence>
<reference evidence="7" key="1">
    <citation type="submission" date="2020-11" db="EMBL/GenBank/DDBJ databases">
        <authorList>
            <consortium name="DOE Joint Genome Institute"/>
            <person name="Ahrendt S."/>
            <person name="Riley R."/>
            <person name="Andreopoulos W."/>
            <person name="Labutti K."/>
            <person name="Pangilinan J."/>
            <person name="Ruiz-Duenas F.J."/>
            <person name="Barrasa J.M."/>
            <person name="Sanchez-Garcia M."/>
            <person name="Camarero S."/>
            <person name="Miyauchi S."/>
            <person name="Serrano A."/>
            <person name="Linde D."/>
            <person name="Babiker R."/>
            <person name="Drula E."/>
            <person name="Ayuso-Fernandez I."/>
            <person name="Pacheco R."/>
            <person name="Padilla G."/>
            <person name="Ferreira P."/>
            <person name="Barriuso J."/>
            <person name="Kellner H."/>
            <person name="Castanera R."/>
            <person name="Alfaro M."/>
            <person name="Ramirez L."/>
            <person name="Pisabarro A.G."/>
            <person name="Kuo A."/>
            <person name="Tritt A."/>
            <person name="Lipzen A."/>
            <person name="He G."/>
            <person name="Yan M."/>
            <person name="Ng V."/>
            <person name="Cullen D."/>
            <person name="Martin F."/>
            <person name="Rosso M.-N."/>
            <person name="Henrissat B."/>
            <person name="Hibbett D."/>
            <person name="Martinez A.T."/>
            <person name="Grigoriev I.V."/>
        </authorList>
    </citation>
    <scope>NUCLEOTIDE SEQUENCE</scope>
    <source>
        <strain evidence="7">ATCC 90797</strain>
    </source>
</reference>
<evidence type="ECO:0000259" key="6">
    <source>
        <dbReference type="Pfam" id="PF04983"/>
    </source>
</evidence>
<dbReference type="Proteomes" id="UP000807025">
    <property type="component" value="Unassembled WGS sequence"/>
</dbReference>
<dbReference type="SUPFAM" id="SSF64484">
    <property type="entry name" value="beta and beta-prime subunits of DNA dependent RNA-polymerase"/>
    <property type="match status" value="1"/>
</dbReference>
<dbReference type="Gene3D" id="1.10.274.100">
    <property type="entry name" value="RNA polymerase Rpb1, domain 3"/>
    <property type="match status" value="1"/>
</dbReference>
<evidence type="ECO:0000313" key="7">
    <source>
        <dbReference type="EMBL" id="KAF9487618.1"/>
    </source>
</evidence>
<organism evidence="7 8">
    <name type="scientific">Pleurotus eryngii</name>
    <name type="common">Boletus of the steppes</name>
    <dbReference type="NCBI Taxonomy" id="5323"/>
    <lineage>
        <taxon>Eukaryota</taxon>
        <taxon>Fungi</taxon>
        <taxon>Dikarya</taxon>
        <taxon>Basidiomycota</taxon>
        <taxon>Agaricomycotina</taxon>
        <taxon>Agaricomycetes</taxon>
        <taxon>Agaricomycetidae</taxon>
        <taxon>Agaricales</taxon>
        <taxon>Pleurotineae</taxon>
        <taxon>Pleurotaceae</taxon>
        <taxon>Pleurotus</taxon>
    </lineage>
</organism>
<comment type="caution">
    <text evidence="7">The sequence shown here is derived from an EMBL/GenBank/DDBJ whole genome shotgun (WGS) entry which is preliminary data.</text>
</comment>
<keyword evidence="4" id="KW-0548">Nucleotidyltransferase</keyword>
<dbReference type="GO" id="GO:0006351">
    <property type="term" value="P:DNA-templated transcription"/>
    <property type="evidence" value="ECO:0007669"/>
    <property type="project" value="InterPro"/>
</dbReference>
<feature type="non-terminal residue" evidence="7">
    <location>
        <position position="124"/>
    </location>
</feature>
<accession>A0A9P5ZIE5</accession>
<evidence type="ECO:0000256" key="3">
    <source>
        <dbReference type="ARBA" id="ARBA00022679"/>
    </source>
</evidence>
<dbReference type="OrthoDB" id="2653609at2759"/>
<keyword evidence="3" id="KW-0808">Transferase</keyword>
<dbReference type="EC" id="2.7.7.6" evidence="1"/>
<feature type="domain" description="RNA polymerase Rpb1" evidence="6">
    <location>
        <begin position="3"/>
        <end position="64"/>
    </location>
</feature>
<gene>
    <name evidence="7" type="ORF">BDN71DRAFT_1594402</name>
</gene>
<keyword evidence="2" id="KW-0240">DNA-directed RNA polymerase</keyword>
<dbReference type="InterPro" id="IPR007066">
    <property type="entry name" value="RNA_pol_Rpb1_3"/>
</dbReference>
<dbReference type="PANTHER" id="PTHR19376">
    <property type="entry name" value="DNA-DIRECTED RNA POLYMERASE"/>
    <property type="match status" value="1"/>
</dbReference>
<dbReference type="InterPro" id="IPR042102">
    <property type="entry name" value="RNA_pol_Rpb1_3_sf"/>
</dbReference>
<evidence type="ECO:0000256" key="2">
    <source>
        <dbReference type="ARBA" id="ARBA00022478"/>
    </source>
</evidence>
<evidence type="ECO:0000313" key="8">
    <source>
        <dbReference type="Proteomes" id="UP000807025"/>
    </source>
</evidence>
<sequence length="124" mass="13426">MCTENGEIIWGIIEKTVGASQGGLVRVIFREKGPEGACALFSGLQKVVNYWLFPNGFSSGIGDTIGDAKTMAFITQTIASHKAEVAAIRERATIDEHKAAPGMTIRESFESQVERQLNLAHDTS</sequence>
<dbReference type="GO" id="GO:0003677">
    <property type="term" value="F:DNA binding"/>
    <property type="evidence" value="ECO:0007669"/>
    <property type="project" value="InterPro"/>
</dbReference>
<proteinExistence type="predicted"/>
<name>A0A9P5ZIE5_PLEER</name>
<protein>
    <recommendedName>
        <fullName evidence="1">DNA-directed RNA polymerase</fullName>
        <ecNumber evidence="1">2.7.7.6</ecNumber>
    </recommendedName>
</protein>
<keyword evidence="5" id="KW-0804">Transcription</keyword>
<dbReference type="Pfam" id="PF04983">
    <property type="entry name" value="RNA_pol_Rpb1_3"/>
    <property type="match status" value="1"/>
</dbReference>
<dbReference type="InterPro" id="IPR038120">
    <property type="entry name" value="Rpb1_funnel_sf"/>
</dbReference>
<keyword evidence="8" id="KW-1185">Reference proteome</keyword>
<dbReference type="PANTHER" id="PTHR19376:SF37">
    <property type="entry name" value="DNA-DIRECTED RNA POLYMERASE II SUBUNIT RPB1"/>
    <property type="match status" value="1"/>
</dbReference>
<evidence type="ECO:0000256" key="1">
    <source>
        <dbReference type="ARBA" id="ARBA00012418"/>
    </source>
</evidence>
<dbReference type="EMBL" id="MU154761">
    <property type="protein sequence ID" value="KAF9487618.1"/>
    <property type="molecule type" value="Genomic_DNA"/>
</dbReference>
<dbReference type="Gene3D" id="1.10.132.30">
    <property type="match status" value="1"/>
</dbReference>